<evidence type="ECO:0000313" key="2">
    <source>
        <dbReference type="EMBL" id="KAJ9480703.1"/>
    </source>
</evidence>
<reference evidence="2" key="1">
    <citation type="submission" date="2015-06" db="EMBL/GenBank/DDBJ databases">
        <authorList>
            <person name="Nguyen H."/>
        </authorList>
    </citation>
    <scope>NUCLEOTIDE SEQUENCE</scope>
    <source>
        <strain evidence="2">DAOM 180753</strain>
    </source>
</reference>
<feature type="compositionally biased region" description="Gly residues" evidence="1">
    <location>
        <begin position="51"/>
        <end position="61"/>
    </location>
</feature>
<dbReference type="AlphaFoldDB" id="A0AAI9X243"/>
<proteinExistence type="predicted"/>
<name>A0AAI9X243_PENTH</name>
<reference evidence="2" key="2">
    <citation type="journal article" date="2016" name="Fungal Biol.">
        <title>Ochratoxin A production by Penicillium thymicola.</title>
        <authorList>
            <person name="Nguyen H.D.T."/>
            <person name="McMullin D.R."/>
            <person name="Ponomareva E."/>
            <person name="Riley R."/>
            <person name="Pomraning K.R."/>
            <person name="Baker S.E."/>
            <person name="Seifert K.A."/>
        </authorList>
    </citation>
    <scope>NUCLEOTIDE SEQUENCE</scope>
    <source>
        <strain evidence="2">DAOM 180753</strain>
    </source>
</reference>
<sequence length="126" mass="13128">MASGHRSTDPNGAGGQKAPGLQSPQRGHQGRSAARTPRSNQTGRHHKGNTTRGGGYGGGSSVAGSRVTPLRCVIPPSAEVRRKAATIRTGEGISLAGKMRRRVNLISTQTHRPHLGCKNARCSESG</sequence>
<keyword evidence="3" id="KW-1185">Reference proteome</keyword>
<organism evidence="2 3">
    <name type="scientific">Penicillium thymicola</name>
    <dbReference type="NCBI Taxonomy" id="293382"/>
    <lineage>
        <taxon>Eukaryota</taxon>
        <taxon>Fungi</taxon>
        <taxon>Dikarya</taxon>
        <taxon>Ascomycota</taxon>
        <taxon>Pezizomycotina</taxon>
        <taxon>Eurotiomycetes</taxon>
        <taxon>Eurotiomycetidae</taxon>
        <taxon>Eurotiales</taxon>
        <taxon>Aspergillaceae</taxon>
        <taxon>Penicillium</taxon>
    </lineage>
</organism>
<evidence type="ECO:0000256" key="1">
    <source>
        <dbReference type="SAM" id="MobiDB-lite"/>
    </source>
</evidence>
<evidence type="ECO:0000313" key="3">
    <source>
        <dbReference type="Proteomes" id="UP001227192"/>
    </source>
</evidence>
<comment type="caution">
    <text evidence="2">The sequence shown here is derived from an EMBL/GenBank/DDBJ whole genome shotgun (WGS) entry which is preliminary data.</text>
</comment>
<accession>A0AAI9X243</accession>
<dbReference type="Proteomes" id="UP001227192">
    <property type="component" value="Unassembled WGS sequence"/>
</dbReference>
<feature type="region of interest" description="Disordered" evidence="1">
    <location>
        <begin position="1"/>
        <end position="68"/>
    </location>
</feature>
<dbReference type="EMBL" id="LACB01001155">
    <property type="protein sequence ID" value="KAJ9480703.1"/>
    <property type="molecule type" value="Genomic_DNA"/>
</dbReference>
<gene>
    <name evidence="2" type="ORF">VN97_g12831</name>
</gene>
<protein>
    <submittedName>
        <fullName evidence="2">Uncharacterized protein</fullName>
    </submittedName>
</protein>